<dbReference type="Gene3D" id="2.60.200.20">
    <property type="match status" value="1"/>
</dbReference>
<feature type="region of interest" description="Disordered" evidence="1">
    <location>
        <begin position="251"/>
        <end position="345"/>
    </location>
</feature>
<organism evidence="4 5">
    <name type="scientific">Aspergillus flavus (strain ATCC 200026 / FGSC A1120 / IAM 13836 / NRRL 3357 / JCM 12722 / SRRC 167)</name>
    <dbReference type="NCBI Taxonomy" id="332952"/>
    <lineage>
        <taxon>Eukaryota</taxon>
        <taxon>Fungi</taxon>
        <taxon>Dikarya</taxon>
        <taxon>Ascomycota</taxon>
        <taxon>Pezizomycotina</taxon>
        <taxon>Eurotiomycetes</taxon>
        <taxon>Eurotiomycetidae</taxon>
        <taxon>Eurotiales</taxon>
        <taxon>Aspergillaceae</taxon>
        <taxon>Aspergillus</taxon>
        <taxon>Aspergillus subgen. Circumdati</taxon>
    </lineage>
</organism>
<keyword evidence="5" id="KW-1185">Reference proteome</keyword>
<gene>
    <name evidence="4" type="ORF">F9C07_2284337</name>
</gene>
<dbReference type="VEuPathDB" id="FungiDB:AFLA_005291"/>
<feature type="region of interest" description="Disordered" evidence="1">
    <location>
        <begin position="196"/>
        <end position="238"/>
    </location>
</feature>
<reference evidence="5" key="1">
    <citation type="journal article" date="2021" name="G3 (Bethesda)">
        <title>Chromosome assembled and annotated genome sequence of Aspergillus flavus NRRL 3357.</title>
        <authorList>
            <person name="Skerker J.M."/>
            <person name="Pianalto K.M."/>
            <person name="Mondo S.J."/>
            <person name="Yang K."/>
            <person name="Arkin A.P."/>
            <person name="Keller N.P."/>
            <person name="Grigoriev I.V."/>
            <person name="Louise Glass N.L."/>
        </authorList>
    </citation>
    <scope>NUCLEOTIDE SEQUENCE [LARGE SCALE GENOMIC DNA]</scope>
    <source>
        <strain evidence="5">ATCC 200026 / FGSC A1120 / IAM 13836 / NRRL 3357 / JCM 12722 / SRRC 167</strain>
    </source>
</reference>
<feature type="compositionally biased region" description="Acidic residues" evidence="1">
    <location>
        <begin position="302"/>
        <end position="311"/>
    </location>
</feature>
<dbReference type="VEuPathDB" id="FungiDB:F9C07_2284337"/>
<sequence>MPGTKAIVTLYPLNVSDVLPYRSLTFTSDYDHIEVGRASKRERKNLIPTNHNGLFDSRVMSRNHATLRVCLNNKTVYLSDGNSMHGTWVNGEKIRAGEDTIVRSGDEVVFGTEVVRGHETFPPLKVRCEHQWIDSGYATRVQLMLDTLTAYSDEVVLDVSNNHQPKRATNTFCVPDDDDDYGNEVIYDSIPAPVVTAVESSSESADSDPGLDSDDDSVMEISSPITSPPKGGDIVGSQQSPIDIDREQAEQPLATPRMTPPSAVDVAEETSNKVQEQTSYILHNPESTIVLDSGEQSVAEPSDWESEDDDQPGSMDDSMSESQSAYDEEESDPERFSVRLSSAPYMDISQGIQEDTACGDYDTSSREFYSKGKEAEGRTPDLTRQTAASCGIGMPLFDTTSRSLNEPSTSWPVTARDDANPSLPLHPSGKLFDHSLAGFNCTAFTQAMEPWQAHPADGSAYPFSDHCSPRPPYKDGPFVNSLSQFVESNNRDDAIIPAATAPGNENMQSRSTDIEIRGTEAGGDINPSNVGVQSSSLLEKTRAPECDTFASSHNNVDPTSSKATAIPRQGLKRKAMDAEINSQDDDSVVIQDTYPCTENNRSVDERPTEEENDSCFPDAQPQITVPELGNVPSQLTELPATHASQKPDSHCLSIPDNGRPSKRLKTTATANLKSHAATAALGAIVGAVGTVAILASLPADYFA</sequence>
<keyword evidence="2" id="KW-1133">Transmembrane helix</keyword>
<evidence type="ECO:0000256" key="1">
    <source>
        <dbReference type="SAM" id="MobiDB-lite"/>
    </source>
</evidence>
<evidence type="ECO:0000259" key="3">
    <source>
        <dbReference type="PROSITE" id="PS50006"/>
    </source>
</evidence>
<dbReference type="GO" id="GO:0005737">
    <property type="term" value="C:cytoplasm"/>
    <property type="evidence" value="ECO:0007669"/>
    <property type="project" value="TreeGrafter"/>
</dbReference>
<feature type="compositionally biased region" description="Polar residues" evidence="1">
    <location>
        <begin position="272"/>
        <end position="287"/>
    </location>
</feature>
<evidence type="ECO:0000313" key="5">
    <source>
        <dbReference type="Proteomes" id="UP000596276"/>
    </source>
</evidence>
<dbReference type="Proteomes" id="UP000596276">
    <property type="component" value="Chromosome 5"/>
</dbReference>
<dbReference type="PANTHER" id="PTHR15715">
    <property type="entry name" value="CENTROSOMAL PROTEIN OF 170 KDA"/>
    <property type="match status" value="1"/>
</dbReference>
<dbReference type="AlphaFoldDB" id="A0A7U2MH48"/>
<dbReference type="PROSITE" id="PS50006">
    <property type="entry name" value="FHA_DOMAIN"/>
    <property type="match status" value="1"/>
</dbReference>
<feature type="region of interest" description="Disordered" evidence="1">
    <location>
        <begin position="640"/>
        <end position="660"/>
    </location>
</feature>
<dbReference type="SMART" id="SM00240">
    <property type="entry name" value="FHA"/>
    <property type="match status" value="1"/>
</dbReference>
<evidence type="ECO:0000256" key="2">
    <source>
        <dbReference type="SAM" id="Phobius"/>
    </source>
</evidence>
<dbReference type="InterPro" id="IPR051176">
    <property type="entry name" value="Cent_Immune-Sig_Mod"/>
</dbReference>
<dbReference type="InterPro" id="IPR000253">
    <property type="entry name" value="FHA_dom"/>
</dbReference>
<feature type="transmembrane region" description="Helical" evidence="2">
    <location>
        <begin position="676"/>
        <end position="697"/>
    </location>
</feature>
<keyword evidence="2" id="KW-0472">Membrane</keyword>
<evidence type="ECO:0000313" key="4">
    <source>
        <dbReference type="EMBL" id="QRD83553.1"/>
    </source>
</evidence>
<protein>
    <recommendedName>
        <fullName evidence="3">FHA domain-containing protein</fullName>
    </recommendedName>
</protein>
<feature type="compositionally biased region" description="Acidic residues" evidence="1">
    <location>
        <begin position="205"/>
        <end position="218"/>
    </location>
</feature>
<keyword evidence="2" id="KW-0812">Transmembrane</keyword>
<name>A0A7U2MH48_ASPFN</name>
<proteinExistence type="predicted"/>
<dbReference type="EMBL" id="CP044621">
    <property type="protein sequence ID" value="QRD83553.1"/>
    <property type="molecule type" value="Genomic_DNA"/>
</dbReference>
<dbReference type="InterPro" id="IPR008984">
    <property type="entry name" value="SMAD_FHA_dom_sf"/>
</dbReference>
<dbReference type="PANTHER" id="PTHR15715:SF37">
    <property type="entry name" value="LD47843P"/>
    <property type="match status" value="1"/>
</dbReference>
<dbReference type="Pfam" id="PF00498">
    <property type="entry name" value="FHA"/>
    <property type="match status" value="1"/>
</dbReference>
<accession>A0A7U2MH48</accession>
<dbReference type="SUPFAM" id="SSF49879">
    <property type="entry name" value="SMAD/FHA domain"/>
    <property type="match status" value="1"/>
</dbReference>
<feature type="domain" description="FHA" evidence="3">
    <location>
        <begin position="33"/>
        <end position="94"/>
    </location>
</feature>